<dbReference type="Gene3D" id="3.80.10.10">
    <property type="entry name" value="Ribonuclease Inhibitor"/>
    <property type="match status" value="5"/>
</dbReference>
<keyword evidence="1" id="KW-0433">Leucine-rich repeat</keyword>
<feature type="signal peptide" evidence="3">
    <location>
        <begin position="1"/>
        <end position="18"/>
    </location>
</feature>
<dbReference type="SUPFAM" id="SSF52058">
    <property type="entry name" value="L domain-like"/>
    <property type="match status" value="1"/>
</dbReference>
<proteinExistence type="evidence at transcript level"/>
<keyword evidence="3" id="KW-0732">Signal</keyword>
<organism evidence="4">
    <name type="scientific">Laodelphax striatellus</name>
    <name type="common">Small brown planthopper</name>
    <name type="synonym">Delphax striatella</name>
    <dbReference type="NCBI Taxonomy" id="195883"/>
    <lineage>
        <taxon>Eukaryota</taxon>
        <taxon>Metazoa</taxon>
        <taxon>Ecdysozoa</taxon>
        <taxon>Arthropoda</taxon>
        <taxon>Hexapoda</taxon>
        <taxon>Insecta</taxon>
        <taxon>Pterygota</taxon>
        <taxon>Neoptera</taxon>
        <taxon>Paraneoptera</taxon>
        <taxon>Hemiptera</taxon>
        <taxon>Auchenorrhyncha</taxon>
        <taxon>Fulgoroidea</taxon>
        <taxon>Delphacidae</taxon>
        <taxon>Criomorphinae</taxon>
        <taxon>Laodelphax</taxon>
    </lineage>
</organism>
<dbReference type="Pfam" id="PF00560">
    <property type="entry name" value="LRR_1"/>
    <property type="match status" value="2"/>
</dbReference>
<dbReference type="Pfam" id="PF13516">
    <property type="entry name" value="LRR_6"/>
    <property type="match status" value="1"/>
</dbReference>
<dbReference type="PANTHER" id="PTHR45712:SF22">
    <property type="entry name" value="INSULIN-LIKE GROWTH FACTOR-BINDING PROTEIN COMPLEX ACID LABILE SUBUNIT"/>
    <property type="match status" value="1"/>
</dbReference>
<gene>
    <name evidence="4" type="primary">Toll-13</name>
</gene>
<reference evidence="4" key="1">
    <citation type="submission" date="2016-03" db="EMBL/GenBank/DDBJ databases">
        <authorList>
            <person name="Ploux O."/>
        </authorList>
    </citation>
    <scope>NUCLEOTIDE SEQUENCE</scope>
</reference>
<evidence type="ECO:0000313" key="4">
    <source>
        <dbReference type="EMBL" id="AMQ10343.1"/>
    </source>
</evidence>
<dbReference type="Pfam" id="PF13855">
    <property type="entry name" value="LRR_8"/>
    <property type="match status" value="3"/>
</dbReference>
<sequence length="691" mass="77594">MIAKSIIVLVALLTVIRAELPDLECPDDCDCHYFRVNWVTDCSESNLTEIPTPDDGLSLNVYILNMNANELTEIAPFPADIKLRRLQLADNKLTQITKDDFAGLGFLLEIDLSENQITTVHPDAFRDSPGLITLEMQMNPLHPVEGPFLLSRSLLYLDLSECKLEKLTPQFFQNLTTLNKLDLSGNPLKELQSSILDPLVSLEVLKLNRCNLTFISDDAFKYTEHLKYLEIAENNLMVPTDWITVLAKLGRLEYLDLRQSAISNLPEDAFNNNTWLRSLILAGNNLMRLEISSILGDNPKHLEYLDLSNCHFSGRLTANAFTNCTKLKTLILSGNLLSATDLADALPPLSKLQKLGLKNCNLTRLPANTFHNLENLQELDISRNPLNNAFTELLSPLTTLEHLDMSYSNLGQISQATFSKMNALRTLILSGNMLTSLESGLFQKLTHLETLELNNCGLKSLSSSVFPVNFTYPDLEELRLAGNPLEISKEGMLLPVQIKRLKTLDLSDCNLTYIPPETLKSFINITRLQLAGNKLNSSNKNSLEFLRKFPQLEFLDLSRNELTDITPSVFDNNTLLSAVKLVSNPWKCGCHIADMWEWAITVKGDLGVLIGSTTDPEAISTGGRKKKKGLLCRFDSKTSPISKDIQFRKPARKDFVDNVNRTWARYVREADCESSNRLRPARLLKSQPITV</sequence>
<name>A0A286JZ77_LAOST</name>
<dbReference type="InterPro" id="IPR032675">
    <property type="entry name" value="LRR_dom_sf"/>
</dbReference>
<dbReference type="SUPFAM" id="SSF52047">
    <property type="entry name" value="RNI-like"/>
    <property type="match status" value="1"/>
</dbReference>
<dbReference type="PANTHER" id="PTHR45712">
    <property type="entry name" value="AGAP008170-PA"/>
    <property type="match status" value="1"/>
</dbReference>
<accession>A0A286JZ77</accession>
<dbReference type="AlphaFoldDB" id="A0A286JZ77"/>
<dbReference type="InterPro" id="IPR026906">
    <property type="entry name" value="LRR_5"/>
</dbReference>
<dbReference type="PROSITE" id="PS51450">
    <property type="entry name" value="LRR"/>
    <property type="match status" value="2"/>
</dbReference>
<protein>
    <submittedName>
        <fullName evidence="4">Toll pathway protein</fullName>
    </submittedName>
</protein>
<dbReference type="Pfam" id="PF13306">
    <property type="entry name" value="LRR_5"/>
    <property type="match status" value="1"/>
</dbReference>
<feature type="chain" id="PRO_5012967811" evidence="3">
    <location>
        <begin position="19"/>
        <end position="691"/>
    </location>
</feature>
<evidence type="ECO:0000256" key="2">
    <source>
        <dbReference type="ARBA" id="ARBA00022737"/>
    </source>
</evidence>
<dbReference type="InterPro" id="IPR050333">
    <property type="entry name" value="SLRP"/>
</dbReference>
<keyword evidence="2" id="KW-0677">Repeat</keyword>
<evidence type="ECO:0000256" key="3">
    <source>
        <dbReference type="SAM" id="SignalP"/>
    </source>
</evidence>
<dbReference type="EMBL" id="KU866525">
    <property type="protein sequence ID" value="AMQ10343.1"/>
    <property type="molecule type" value="mRNA"/>
</dbReference>
<evidence type="ECO:0000256" key="1">
    <source>
        <dbReference type="ARBA" id="ARBA00022614"/>
    </source>
</evidence>
<dbReference type="InterPro" id="IPR003591">
    <property type="entry name" value="Leu-rich_rpt_typical-subtyp"/>
</dbReference>
<dbReference type="SMART" id="SM00369">
    <property type="entry name" value="LRR_TYP"/>
    <property type="match status" value="13"/>
</dbReference>
<dbReference type="InterPro" id="IPR001611">
    <property type="entry name" value="Leu-rich_rpt"/>
</dbReference>